<dbReference type="PANTHER" id="PTHR36617:SF16">
    <property type="entry name" value="OS04G0516500 PROTEIN"/>
    <property type="match status" value="1"/>
</dbReference>
<dbReference type="Proteomes" id="UP000321947">
    <property type="component" value="Unassembled WGS sequence"/>
</dbReference>
<organism evidence="1 2">
    <name type="scientific">Cucumis melo var. makuwa</name>
    <name type="common">Oriental melon</name>
    <dbReference type="NCBI Taxonomy" id="1194695"/>
    <lineage>
        <taxon>Eukaryota</taxon>
        <taxon>Viridiplantae</taxon>
        <taxon>Streptophyta</taxon>
        <taxon>Embryophyta</taxon>
        <taxon>Tracheophyta</taxon>
        <taxon>Spermatophyta</taxon>
        <taxon>Magnoliopsida</taxon>
        <taxon>eudicotyledons</taxon>
        <taxon>Gunneridae</taxon>
        <taxon>Pentapetalae</taxon>
        <taxon>rosids</taxon>
        <taxon>fabids</taxon>
        <taxon>Cucurbitales</taxon>
        <taxon>Cucurbitaceae</taxon>
        <taxon>Benincaseae</taxon>
        <taxon>Cucumis</taxon>
    </lineage>
</organism>
<accession>A0A5D3D793</accession>
<name>A0A5D3D793_CUCMM</name>
<gene>
    <name evidence="1" type="ORF">E5676_scaffold443G00540</name>
</gene>
<proteinExistence type="predicted"/>
<dbReference type="PANTHER" id="PTHR36617">
    <property type="entry name" value="PROTEIN, PUTATIVE-RELATED"/>
    <property type="match status" value="1"/>
</dbReference>
<dbReference type="EMBL" id="SSTD01006964">
    <property type="protein sequence ID" value="TYK19414.1"/>
    <property type="molecule type" value="Genomic_DNA"/>
</dbReference>
<reference evidence="1 2" key="1">
    <citation type="submission" date="2019-08" db="EMBL/GenBank/DDBJ databases">
        <title>Draft genome sequences of two oriental melons (Cucumis melo L. var makuwa).</title>
        <authorList>
            <person name="Kwon S.-Y."/>
        </authorList>
    </citation>
    <scope>NUCLEOTIDE SEQUENCE [LARGE SCALE GENOMIC DNA]</scope>
    <source>
        <strain evidence="2">cv. Chang Bougi</strain>
        <tissue evidence="1">Leaf</tissue>
    </source>
</reference>
<sequence length="207" mass="24207">MKDTNFALLCKWLWCFHSEPCALWRKVITAKYEATFAGEIPSKSKYNSSRTPWSYITKRLNWFERNYKLKVNNGGNLSFWYANWTNRGPLYKAFLRMFALATDKNATIKDGWDDTHKTWTLNHRRPLNERETNTWNCEDLDHLFLNYKVTNSLCNKLFSYAGDIVDRSSIQAIGTSLCSFKLTSEENVIKLSGGTTILWSVWKEINS</sequence>
<dbReference type="AlphaFoldDB" id="A0A5D3D793"/>
<evidence type="ECO:0000313" key="2">
    <source>
        <dbReference type="Proteomes" id="UP000321947"/>
    </source>
</evidence>
<comment type="caution">
    <text evidence="1">The sequence shown here is derived from an EMBL/GenBank/DDBJ whole genome shotgun (WGS) entry which is preliminary data.</text>
</comment>
<protein>
    <submittedName>
        <fullName evidence="1">LINE-1 retrotransposable element ORF2 protein</fullName>
    </submittedName>
</protein>
<evidence type="ECO:0000313" key="1">
    <source>
        <dbReference type="EMBL" id="TYK19414.1"/>
    </source>
</evidence>